<protein>
    <recommendedName>
        <fullName evidence="2">inorganic diphosphatase</fullName>
        <ecNumber evidence="2">3.6.1.1</ecNumber>
    </recommendedName>
</protein>
<gene>
    <name evidence="6" type="ORF">PPSIR1_13225</name>
</gene>
<dbReference type="EC" id="3.6.1.1" evidence="2"/>
<evidence type="ECO:0000256" key="3">
    <source>
        <dbReference type="ARBA" id="ARBA00022723"/>
    </source>
</evidence>
<keyword evidence="5" id="KW-0460">Magnesium</keyword>
<name>A6GAZ2_9BACT</name>
<organism evidence="6 7">
    <name type="scientific">Plesiocystis pacifica SIR-1</name>
    <dbReference type="NCBI Taxonomy" id="391625"/>
    <lineage>
        <taxon>Bacteria</taxon>
        <taxon>Pseudomonadati</taxon>
        <taxon>Myxococcota</taxon>
        <taxon>Polyangia</taxon>
        <taxon>Nannocystales</taxon>
        <taxon>Nannocystaceae</taxon>
        <taxon>Plesiocystis</taxon>
    </lineage>
</organism>
<comment type="caution">
    <text evidence="6">The sequence shown here is derived from an EMBL/GenBank/DDBJ whole genome shotgun (WGS) entry which is preliminary data.</text>
</comment>
<dbReference type="PROSITE" id="PS00387">
    <property type="entry name" value="PPASE"/>
    <property type="match status" value="1"/>
</dbReference>
<keyword evidence="7" id="KW-1185">Reference proteome</keyword>
<dbReference type="GO" id="GO:0004427">
    <property type="term" value="F:inorganic diphosphate phosphatase activity"/>
    <property type="evidence" value="ECO:0007669"/>
    <property type="project" value="UniProtKB-EC"/>
</dbReference>
<dbReference type="GO" id="GO:0005737">
    <property type="term" value="C:cytoplasm"/>
    <property type="evidence" value="ECO:0007669"/>
    <property type="project" value="InterPro"/>
</dbReference>
<evidence type="ECO:0000256" key="1">
    <source>
        <dbReference type="ARBA" id="ARBA00001946"/>
    </source>
</evidence>
<dbReference type="STRING" id="391625.PPSIR1_13225"/>
<dbReference type="EMBL" id="ABCS01000054">
    <property type="protein sequence ID" value="EDM76977.1"/>
    <property type="molecule type" value="Genomic_DNA"/>
</dbReference>
<dbReference type="SUPFAM" id="SSF50324">
    <property type="entry name" value="Inorganic pyrophosphatase"/>
    <property type="match status" value="1"/>
</dbReference>
<accession>A6GAZ2</accession>
<dbReference type="GO" id="GO:0000287">
    <property type="term" value="F:magnesium ion binding"/>
    <property type="evidence" value="ECO:0007669"/>
    <property type="project" value="InterPro"/>
</dbReference>
<comment type="cofactor">
    <cofactor evidence="1">
        <name>Mg(2+)</name>
        <dbReference type="ChEBI" id="CHEBI:18420"/>
    </cofactor>
</comment>
<dbReference type="eggNOG" id="COG0221">
    <property type="taxonomic scope" value="Bacteria"/>
</dbReference>
<dbReference type="GO" id="GO:0006796">
    <property type="term" value="P:phosphate-containing compound metabolic process"/>
    <property type="evidence" value="ECO:0007669"/>
    <property type="project" value="InterPro"/>
</dbReference>
<dbReference type="AlphaFoldDB" id="A6GAZ2"/>
<evidence type="ECO:0000313" key="7">
    <source>
        <dbReference type="Proteomes" id="UP000005801"/>
    </source>
</evidence>
<dbReference type="Proteomes" id="UP000005801">
    <property type="component" value="Unassembled WGS sequence"/>
</dbReference>
<evidence type="ECO:0000256" key="2">
    <source>
        <dbReference type="ARBA" id="ARBA00012146"/>
    </source>
</evidence>
<dbReference type="Pfam" id="PF00719">
    <property type="entry name" value="Pyrophosphatase"/>
    <property type="match status" value="1"/>
</dbReference>
<reference evidence="6 7" key="1">
    <citation type="submission" date="2007-06" db="EMBL/GenBank/DDBJ databases">
        <authorList>
            <person name="Shimkets L."/>
            <person name="Ferriera S."/>
            <person name="Johnson J."/>
            <person name="Kravitz S."/>
            <person name="Beeson K."/>
            <person name="Sutton G."/>
            <person name="Rogers Y.-H."/>
            <person name="Friedman R."/>
            <person name="Frazier M."/>
            <person name="Venter J.C."/>
        </authorList>
    </citation>
    <scope>NUCLEOTIDE SEQUENCE [LARGE SCALE GENOMIC DNA]</scope>
    <source>
        <strain evidence="6 7">SIR-1</strain>
    </source>
</reference>
<dbReference type="InterPro" id="IPR008162">
    <property type="entry name" value="Pyrophosphatase"/>
</dbReference>
<keyword evidence="3" id="KW-0479">Metal-binding</keyword>
<dbReference type="InterPro" id="IPR036649">
    <property type="entry name" value="Pyrophosphatase_sf"/>
</dbReference>
<evidence type="ECO:0000313" key="6">
    <source>
        <dbReference type="EMBL" id="EDM76977.1"/>
    </source>
</evidence>
<sequence length="134" mass="15008">MRVEVPRGSFVKRRPDGSVDFVSPLPSPFDYGSIEDTLAPDGDPMDALILGRQRLVVGARVEVEVWGRVDMLDAGVPDPKCVCTIRGGGPPGERDWRRVWAFFARYVRLKSALNWVRGAARPTRLLGVTRHPRR</sequence>
<proteinExistence type="predicted"/>
<keyword evidence="4" id="KW-0378">Hydrolase</keyword>
<evidence type="ECO:0000256" key="4">
    <source>
        <dbReference type="ARBA" id="ARBA00022801"/>
    </source>
</evidence>
<dbReference type="Gene3D" id="3.90.80.10">
    <property type="entry name" value="Inorganic pyrophosphatase"/>
    <property type="match status" value="1"/>
</dbReference>
<evidence type="ECO:0000256" key="5">
    <source>
        <dbReference type="ARBA" id="ARBA00022842"/>
    </source>
</evidence>